<dbReference type="RefSeq" id="WP_188907889.1">
    <property type="nucleotide sequence ID" value="NZ_BMIQ01000002.1"/>
</dbReference>
<reference evidence="6" key="1">
    <citation type="journal article" date="2014" name="Int. J. Syst. Evol. Microbiol.">
        <title>Complete genome sequence of Corynebacterium casei LMG S-19264T (=DSM 44701T), isolated from a smear-ripened cheese.</title>
        <authorList>
            <consortium name="US DOE Joint Genome Institute (JGI-PGF)"/>
            <person name="Walter F."/>
            <person name="Albersmeier A."/>
            <person name="Kalinowski J."/>
            <person name="Ruckert C."/>
        </authorList>
    </citation>
    <scope>NUCLEOTIDE SEQUENCE</scope>
    <source>
        <strain evidence="6">CGMCC 1.15367</strain>
    </source>
</reference>
<dbReference type="SMART" id="SM00642">
    <property type="entry name" value="Aamy"/>
    <property type="match status" value="1"/>
</dbReference>
<dbReference type="Pfam" id="PF02922">
    <property type="entry name" value="CBM_48"/>
    <property type="match status" value="1"/>
</dbReference>
<dbReference type="SUPFAM" id="SSF51445">
    <property type="entry name" value="(Trans)glycosidases"/>
    <property type="match status" value="1"/>
</dbReference>
<keyword evidence="2" id="KW-0378">Hydrolase</keyword>
<dbReference type="Gene3D" id="3.20.20.80">
    <property type="entry name" value="Glycosidases"/>
    <property type="match status" value="1"/>
</dbReference>
<evidence type="ECO:0000313" key="6">
    <source>
        <dbReference type="EMBL" id="GGD99683.1"/>
    </source>
</evidence>
<evidence type="ECO:0000256" key="1">
    <source>
        <dbReference type="ARBA" id="ARBA00008061"/>
    </source>
</evidence>
<dbReference type="InterPro" id="IPR013783">
    <property type="entry name" value="Ig-like_fold"/>
</dbReference>
<evidence type="ECO:0000259" key="5">
    <source>
        <dbReference type="SMART" id="SM00642"/>
    </source>
</evidence>
<dbReference type="PANTHER" id="PTHR43002">
    <property type="entry name" value="GLYCOGEN DEBRANCHING ENZYME"/>
    <property type="match status" value="1"/>
</dbReference>
<dbReference type="Gene3D" id="2.60.40.10">
    <property type="entry name" value="Immunoglobulins"/>
    <property type="match status" value="1"/>
</dbReference>
<evidence type="ECO:0000256" key="3">
    <source>
        <dbReference type="ARBA" id="ARBA00023295"/>
    </source>
</evidence>
<feature type="region of interest" description="Disordered" evidence="4">
    <location>
        <begin position="457"/>
        <end position="483"/>
    </location>
</feature>
<proteinExistence type="inferred from homology"/>
<gene>
    <name evidence="6" type="ORF">GCM10011390_18110</name>
</gene>
<feature type="domain" description="Glycosyl hydrolase family 13 catalytic" evidence="5">
    <location>
        <begin position="154"/>
        <end position="557"/>
    </location>
</feature>
<sequence length="678" mass="74300">MATLLTAERGLPAELGATVTEDGVHFAVYSENADEVQLCLFDEFGTRETERLRLPGRDGNVRFGFAPGMAAGARYGFRARGPFDPARGHRFDASKLLVDPYARRLDRAFVWRPELAAPPSRGLDSGPFVPRALALPPETGARPLPFAPPGFTYELLVRGFSQSRPDLPVRLRGTVAALCEAPLLDHLTRLGVETVELMPLAASLDERHLAALGLTNAWGYNPIALMAPDPRLAPGGFPEIRAAVEALHHRGIRVLLDVVLNHSGESDEFGPTIAFRGLDNALYYRHAREDAGRLVNDTGTGNTFAADRAPVVRLFRDTLRRWVEETGLDGFRYDLGTVLGREDTGFSRKAPFFAMVAEDAVLKDRIHVAEPWDIGPGGYQVGNFPPPFLEWQDRFRDDVRRFWRGDAGMVGALATRLAGSADLFATDGRRPSAGVNFLAAHDGFTLADLVAYAGKHNEANGENNRDGHNDNHSWNNGAEGETGDPAILEARARDVRALLATLFVARGNPMLTAGDELGRTQRGNNNAYAQDNEITWIDWPRADRELVAFVGRLAGLRRTHPALARDAFLTGEPVTAGAARDAVWRREDGEEMEVRDWQEDGRRVLALDLTAPDGDGRLARALVYLNAGREEVLARLPETKTGFVLELRSDRPDAEPVPLASDHPLVVPARAVLIVVET</sequence>
<evidence type="ECO:0000256" key="4">
    <source>
        <dbReference type="SAM" id="MobiDB-lite"/>
    </source>
</evidence>
<dbReference type="InterPro" id="IPR044505">
    <property type="entry name" value="GlgX_Isoamylase_N_E_set"/>
</dbReference>
<dbReference type="Proteomes" id="UP000644699">
    <property type="component" value="Unassembled WGS sequence"/>
</dbReference>
<dbReference type="InterPro" id="IPR011837">
    <property type="entry name" value="Glycogen_debranch_GlgX"/>
</dbReference>
<dbReference type="InterPro" id="IPR014756">
    <property type="entry name" value="Ig_E-set"/>
</dbReference>
<dbReference type="Gene3D" id="2.60.40.1180">
    <property type="entry name" value="Golgi alpha-mannosidase II"/>
    <property type="match status" value="1"/>
</dbReference>
<dbReference type="NCBIfam" id="TIGR02100">
    <property type="entry name" value="glgX_debranch"/>
    <property type="match status" value="1"/>
</dbReference>
<protein>
    <submittedName>
        <fullName evidence="6">Glycogen operon protein GlgX homolog</fullName>
    </submittedName>
</protein>
<keyword evidence="7" id="KW-1185">Reference proteome</keyword>
<comment type="similarity">
    <text evidence="1">Belongs to the glycosyl hydrolase 13 family.</text>
</comment>
<dbReference type="CDD" id="cd11326">
    <property type="entry name" value="AmyAc_Glg_debranch"/>
    <property type="match status" value="1"/>
</dbReference>
<comment type="caution">
    <text evidence="6">The sequence shown here is derived from an EMBL/GenBank/DDBJ whole genome shotgun (WGS) entry which is preliminary data.</text>
</comment>
<feature type="compositionally biased region" description="Basic and acidic residues" evidence="4">
    <location>
        <begin position="457"/>
        <end position="471"/>
    </location>
</feature>
<reference evidence="6" key="2">
    <citation type="submission" date="2020-09" db="EMBL/GenBank/DDBJ databases">
        <authorList>
            <person name="Sun Q."/>
            <person name="Zhou Y."/>
        </authorList>
    </citation>
    <scope>NUCLEOTIDE SEQUENCE</scope>
    <source>
        <strain evidence="6">CGMCC 1.15367</strain>
    </source>
</reference>
<dbReference type="SUPFAM" id="SSF81296">
    <property type="entry name" value="E set domains"/>
    <property type="match status" value="1"/>
</dbReference>
<accession>A0A917E4D8</accession>
<organism evidence="6 7">
    <name type="scientific">Aureimonas endophytica</name>
    <dbReference type="NCBI Taxonomy" id="2027858"/>
    <lineage>
        <taxon>Bacteria</taxon>
        <taxon>Pseudomonadati</taxon>
        <taxon>Pseudomonadota</taxon>
        <taxon>Alphaproteobacteria</taxon>
        <taxon>Hyphomicrobiales</taxon>
        <taxon>Aurantimonadaceae</taxon>
        <taxon>Aureimonas</taxon>
    </lineage>
</organism>
<dbReference type="InterPro" id="IPR004193">
    <property type="entry name" value="Glyco_hydro_13_N"/>
</dbReference>
<dbReference type="CDD" id="cd02856">
    <property type="entry name" value="E_set_GDE_Isoamylase_N"/>
    <property type="match status" value="1"/>
</dbReference>
<dbReference type="AlphaFoldDB" id="A0A917E4D8"/>
<evidence type="ECO:0000313" key="7">
    <source>
        <dbReference type="Proteomes" id="UP000644699"/>
    </source>
</evidence>
<dbReference type="InterPro" id="IPR017853">
    <property type="entry name" value="GH"/>
</dbReference>
<dbReference type="EMBL" id="BMIQ01000002">
    <property type="protein sequence ID" value="GGD99683.1"/>
    <property type="molecule type" value="Genomic_DNA"/>
</dbReference>
<name>A0A917E4D8_9HYPH</name>
<evidence type="ECO:0000256" key="2">
    <source>
        <dbReference type="ARBA" id="ARBA00022801"/>
    </source>
</evidence>
<dbReference type="GO" id="GO:0004135">
    <property type="term" value="F:amylo-alpha-1,6-glucosidase activity"/>
    <property type="evidence" value="ECO:0007669"/>
    <property type="project" value="InterPro"/>
</dbReference>
<keyword evidence="3" id="KW-0326">Glycosidase</keyword>
<dbReference type="InterPro" id="IPR013780">
    <property type="entry name" value="Glyco_hydro_b"/>
</dbReference>
<dbReference type="GO" id="GO:0005980">
    <property type="term" value="P:glycogen catabolic process"/>
    <property type="evidence" value="ECO:0007669"/>
    <property type="project" value="InterPro"/>
</dbReference>
<dbReference type="InterPro" id="IPR006047">
    <property type="entry name" value="GH13_cat_dom"/>
</dbReference>
<dbReference type="SUPFAM" id="SSF51011">
    <property type="entry name" value="Glycosyl hydrolase domain"/>
    <property type="match status" value="1"/>
</dbReference>